<gene>
    <name evidence="3" type="ORF">GDO81_018441</name>
</gene>
<evidence type="ECO:0000259" key="2">
    <source>
        <dbReference type="Pfam" id="PF21388"/>
    </source>
</evidence>
<evidence type="ECO:0000313" key="3">
    <source>
        <dbReference type="EMBL" id="KAG8551078.1"/>
    </source>
</evidence>
<dbReference type="PANTHER" id="PTHR15326">
    <property type="entry name" value="SPERMATOGENESIS-ASSOCIATED PROTEIN 2/TAMOZHENNIC"/>
    <property type="match status" value="1"/>
</dbReference>
<dbReference type="GO" id="GO:0005737">
    <property type="term" value="C:cytoplasm"/>
    <property type="evidence" value="ECO:0007669"/>
    <property type="project" value="TreeGrafter"/>
</dbReference>
<dbReference type="InterPro" id="IPR048839">
    <property type="entry name" value="SPATA2_PUB-like"/>
</dbReference>
<organism evidence="3 4">
    <name type="scientific">Engystomops pustulosus</name>
    <name type="common">Tungara frog</name>
    <name type="synonym">Physalaemus pustulosus</name>
    <dbReference type="NCBI Taxonomy" id="76066"/>
    <lineage>
        <taxon>Eukaryota</taxon>
        <taxon>Metazoa</taxon>
        <taxon>Chordata</taxon>
        <taxon>Craniata</taxon>
        <taxon>Vertebrata</taxon>
        <taxon>Euteleostomi</taxon>
        <taxon>Amphibia</taxon>
        <taxon>Batrachia</taxon>
        <taxon>Anura</taxon>
        <taxon>Neobatrachia</taxon>
        <taxon>Hyloidea</taxon>
        <taxon>Leptodactylidae</taxon>
        <taxon>Leiuperinae</taxon>
        <taxon>Engystomops</taxon>
    </lineage>
</organism>
<dbReference type="Proteomes" id="UP000824782">
    <property type="component" value="Unassembled WGS sequence"/>
</dbReference>
<comment type="similarity">
    <text evidence="1">Belongs to the SPATA2 family.</text>
</comment>
<dbReference type="PANTHER" id="PTHR15326:SF7">
    <property type="entry name" value="SPERMATOGENESIS-ASSOCIATED PROTEIN 2-LIKE PROTEIN"/>
    <property type="match status" value="1"/>
</dbReference>
<comment type="caution">
    <text evidence="3">The sequence shown here is derived from an EMBL/GenBank/DDBJ whole genome shotgun (WGS) entry which is preliminary data.</text>
</comment>
<evidence type="ECO:0000313" key="4">
    <source>
        <dbReference type="Proteomes" id="UP000824782"/>
    </source>
</evidence>
<evidence type="ECO:0000256" key="1">
    <source>
        <dbReference type="ARBA" id="ARBA00038142"/>
    </source>
</evidence>
<dbReference type="EMBL" id="WNYA01000012">
    <property type="protein sequence ID" value="KAG8551078.1"/>
    <property type="molecule type" value="Genomic_DNA"/>
</dbReference>
<name>A0AAV6ZXK9_ENGPU</name>
<protein>
    <recommendedName>
        <fullName evidence="2">Spermatogenesis-associated protein 2 PUB-like domain-containing protein</fullName>
    </recommendedName>
</protein>
<dbReference type="Gene3D" id="1.20.58.2190">
    <property type="match status" value="1"/>
</dbReference>
<keyword evidence="4" id="KW-1185">Reference proteome</keyword>
<dbReference type="Pfam" id="PF21388">
    <property type="entry name" value="SPATA2_PUB-like"/>
    <property type="match status" value="1"/>
</dbReference>
<dbReference type="AlphaFoldDB" id="A0AAV6ZXK9"/>
<accession>A0AAV6ZXK9</accession>
<reference evidence="3" key="1">
    <citation type="thesis" date="2020" institute="ProQuest LLC" country="789 East Eisenhower Parkway, Ann Arbor, MI, USA">
        <title>Comparative Genomics and Chromosome Evolution.</title>
        <authorList>
            <person name="Mudd A.B."/>
        </authorList>
    </citation>
    <scope>NUCLEOTIDE SEQUENCE</scope>
    <source>
        <strain evidence="3">237g6f4</strain>
        <tissue evidence="3">Blood</tissue>
    </source>
</reference>
<proteinExistence type="inferred from homology"/>
<feature type="domain" description="Spermatogenesis-associated protein 2 PUB-like" evidence="2">
    <location>
        <begin position="71"/>
        <end position="187"/>
    </location>
</feature>
<sequence length="410" mass="46499">MSADSLLALYNNWLHSASSEGTFTPCTDKKTIDLVRQRILENPDLHNVLQNDAFYLIGCGLQGKTDLLLTLEHLAGAFYTLEQTALHLYFSPWRKEFQTIKTYSGHYVHTLETAFPPETILQALKRLNYQAVEDGTCLKIQVLPTPDILAIAALGFLAAQMECNILADLVSCSGSALVNGADLIRERSCWRGEDACMKRLQKLILEPSTVPAVQYSPFNGVESDTGTSSAEVLYQPPVCDHCYESWDKHVNGDCIKVDGHHPKDDRPQTQVPQMEFIMHDCVFVDKSLEHCCVPCHTFHSAFCSIAKDCRDKQHRVTQMTPYEKIQAVMEEQGRKHQLHCCLQPGHLPHYRCSHCRQLHYIKCERVVQCRSEGHKATMIMLEKDQQLWLQRSLMDLEILCSSIPGHKSKS</sequence>